<feature type="transmembrane region" description="Helical" evidence="1">
    <location>
        <begin position="360"/>
        <end position="384"/>
    </location>
</feature>
<dbReference type="GeneID" id="92866883"/>
<evidence type="ECO:0000313" key="3">
    <source>
        <dbReference type="Proteomes" id="UP000067698"/>
    </source>
</evidence>
<keyword evidence="1" id="KW-0812">Transmembrane</keyword>
<sequence length="404" mass="45314">MKKLFLVIKNIFFKRYIIIFTSICLLLLSNLIAFTVFRSLASTFEGSKYVSSLSSSHQILGNLDEDNDFEKLGSLDAEKSNAIINYLNEELDYGINFNGGGTDFSIDNIDAALYMYNKKSFAFQHLPVIEGTTFDEIDFNREQKEVLVGHAIGRKTPIGSEITITNPLTQASETVTAVGILDQNLYIPNNYALDSKEYLNYAIIYPLSDKLPTDIPSGILIEGLGNIILDDNDQVIKNLQSFLSDTAGINLNFFTQESNNGDFYDFYIQNIIQMLLVSGIILIMMLIVMIWNALISFRLMIKEITIHMMVGLSYQDFKRALFIFNSLISVTSLCCLYILIAMNRLNGMSMEMPSSITINSLGLIGIDWIGIALVALINLFIVFIETNIIVHKIKKIPISIGVLS</sequence>
<dbReference type="EMBL" id="CP014162">
    <property type="protein sequence ID" value="AMB97601.1"/>
    <property type="molecule type" value="Genomic_DNA"/>
</dbReference>
<feature type="transmembrane region" description="Helical" evidence="1">
    <location>
        <begin position="320"/>
        <end position="340"/>
    </location>
</feature>
<reference evidence="3" key="2">
    <citation type="submission" date="2016-01" db="EMBL/GenBank/DDBJ databases">
        <title>Six Aerococcus type strain genome sequencing and assembly using PacBio and Illumina Hiseq.</title>
        <authorList>
            <person name="Carkaci D."/>
            <person name="Dargis R."/>
            <person name="Nielsen X.C."/>
            <person name="Skovgaard O."/>
            <person name="Fuursted K."/>
            <person name="Christensen J.J."/>
        </authorList>
    </citation>
    <scope>NUCLEOTIDE SEQUENCE [LARGE SCALE GENOMIC DNA]</scope>
    <source>
        <strain evidence="3">CCUG28094</strain>
    </source>
</reference>
<gene>
    <name evidence="2" type="ORF">AWM74_04870</name>
</gene>
<evidence type="ECO:0000256" key="1">
    <source>
        <dbReference type="SAM" id="Phobius"/>
    </source>
</evidence>
<evidence type="ECO:0000313" key="2">
    <source>
        <dbReference type="EMBL" id="AMB97601.1"/>
    </source>
</evidence>
<feature type="transmembrane region" description="Helical" evidence="1">
    <location>
        <begin position="274"/>
        <end position="299"/>
    </location>
</feature>
<keyword evidence="1" id="KW-0472">Membrane</keyword>
<keyword evidence="1" id="KW-1133">Transmembrane helix</keyword>
<protein>
    <submittedName>
        <fullName evidence="2">Uncharacterized protein</fullName>
    </submittedName>
</protein>
<organism evidence="2 3">
    <name type="scientific">Aerococcus urinaeequi</name>
    <dbReference type="NCBI Taxonomy" id="51665"/>
    <lineage>
        <taxon>Bacteria</taxon>
        <taxon>Bacillati</taxon>
        <taxon>Bacillota</taxon>
        <taxon>Bacilli</taxon>
        <taxon>Lactobacillales</taxon>
        <taxon>Aerococcaceae</taxon>
        <taxon>Aerococcus</taxon>
    </lineage>
</organism>
<accession>A0AAC8X0G0</accession>
<dbReference type="RefSeq" id="WP_026465592.1">
    <property type="nucleotide sequence ID" value="NZ_CP014162.1"/>
</dbReference>
<proteinExistence type="predicted"/>
<dbReference type="AlphaFoldDB" id="A0AAC8X0G0"/>
<name>A0AAC8X0G0_9LACT</name>
<dbReference type="Proteomes" id="UP000067698">
    <property type="component" value="Chromosome"/>
</dbReference>
<reference evidence="2 3" key="1">
    <citation type="journal article" date="2016" name="Genome Announc.">
        <title>Complete Genome Sequences of Aerococcus christensenii CCUG 28831T, Aerococcus sanguinicola CCUG 43001T, Aerococcus urinae CCUG 36881T, Aerococcus urinaeequi CCUG 28094T, Aerococcus urinaehominis CCUG 42038 BT, and Aerococcus viridans CCUG 4311T.</title>
        <authorList>
            <person name="Carkaci D."/>
            <person name="Dargis R."/>
            <person name="Nielsen X.C."/>
            <person name="Skovgaard O."/>
            <person name="Fuursted K."/>
            <person name="Christensen J.J."/>
        </authorList>
    </citation>
    <scope>NUCLEOTIDE SEQUENCE [LARGE SCALE GENOMIC DNA]</scope>
    <source>
        <strain evidence="2 3">CCUG28094</strain>
    </source>
</reference>